<organism evidence="3 4">
    <name type="scientific">Melghirimyces algeriensis</name>
    <dbReference type="NCBI Taxonomy" id="910412"/>
    <lineage>
        <taxon>Bacteria</taxon>
        <taxon>Bacillati</taxon>
        <taxon>Bacillota</taxon>
        <taxon>Bacilli</taxon>
        <taxon>Bacillales</taxon>
        <taxon>Thermoactinomycetaceae</taxon>
        <taxon>Melghirimyces</taxon>
    </lineage>
</organism>
<dbReference type="PANTHER" id="PTHR30461:SF23">
    <property type="entry name" value="DNA RECOMBINASE-RELATED"/>
    <property type="match status" value="1"/>
</dbReference>
<dbReference type="GO" id="GO:0000150">
    <property type="term" value="F:DNA strand exchange activity"/>
    <property type="evidence" value="ECO:0007669"/>
    <property type="project" value="InterPro"/>
</dbReference>
<protein>
    <submittedName>
        <fullName evidence="3">Recombinase</fullName>
    </submittedName>
</protein>
<feature type="domain" description="Resolvase/invertase-type recombinase catalytic" evidence="1">
    <location>
        <begin position="1"/>
        <end position="39"/>
    </location>
</feature>
<dbReference type="InterPro" id="IPR011109">
    <property type="entry name" value="DNA_bind_recombinase_dom"/>
</dbReference>
<dbReference type="Pfam" id="PF00239">
    <property type="entry name" value="Resolvase"/>
    <property type="match status" value="1"/>
</dbReference>
<name>A0A521CZK4_9BACL</name>
<dbReference type="Pfam" id="PF07508">
    <property type="entry name" value="Recombinase"/>
    <property type="match status" value="1"/>
</dbReference>
<dbReference type="Proteomes" id="UP000315636">
    <property type="component" value="Unassembled WGS sequence"/>
</dbReference>
<dbReference type="GO" id="GO:0003677">
    <property type="term" value="F:DNA binding"/>
    <property type="evidence" value="ECO:0007669"/>
    <property type="project" value="InterPro"/>
</dbReference>
<dbReference type="SUPFAM" id="SSF53041">
    <property type="entry name" value="Resolvase-like"/>
    <property type="match status" value="1"/>
</dbReference>
<proteinExistence type="predicted"/>
<evidence type="ECO:0000313" key="4">
    <source>
        <dbReference type="Proteomes" id="UP000315636"/>
    </source>
</evidence>
<evidence type="ECO:0000313" key="3">
    <source>
        <dbReference type="EMBL" id="SMO64879.1"/>
    </source>
</evidence>
<dbReference type="AlphaFoldDB" id="A0A521CZK4"/>
<dbReference type="PROSITE" id="PS51736">
    <property type="entry name" value="RECOMBINASES_3"/>
    <property type="match status" value="1"/>
</dbReference>
<dbReference type="InterPro" id="IPR038109">
    <property type="entry name" value="DNA_bind_recomb_sf"/>
</dbReference>
<dbReference type="InterPro" id="IPR050639">
    <property type="entry name" value="SSR_resolvase"/>
</dbReference>
<feature type="domain" description="Recombinase" evidence="2">
    <location>
        <begin position="47"/>
        <end position="161"/>
    </location>
</feature>
<sequence>MPLRFGRLFLTLVAALAQWERENLAERVRFGMEEMVRQGKRPGGSASYGYKSVEGKLIPVESEATIVRELFDRYEKNQGIREIQRWLEDEKIPAPKKKWSTTTINYILRSPIYIGKIRWNLRKKGIGKTNQEIIVDGNHEPIISENQFFRVQKILDQRKSVAPVVLQPAILSLRGLLDVQSVDIPCLVLHANITANDSNTTGV</sequence>
<dbReference type="PANTHER" id="PTHR30461">
    <property type="entry name" value="DNA-INVERTASE FROM LAMBDOID PROPHAGE"/>
    <property type="match status" value="1"/>
</dbReference>
<keyword evidence="4" id="KW-1185">Reference proteome</keyword>
<evidence type="ECO:0000259" key="2">
    <source>
        <dbReference type="PROSITE" id="PS51737"/>
    </source>
</evidence>
<dbReference type="EMBL" id="FXTI01000005">
    <property type="protein sequence ID" value="SMO64879.1"/>
    <property type="molecule type" value="Genomic_DNA"/>
</dbReference>
<reference evidence="3 4" key="1">
    <citation type="submission" date="2017-05" db="EMBL/GenBank/DDBJ databases">
        <authorList>
            <person name="Varghese N."/>
            <person name="Submissions S."/>
        </authorList>
    </citation>
    <scope>NUCLEOTIDE SEQUENCE [LARGE SCALE GENOMIC DNA]</scope>
    <source>
        <strain evidence="3 4">DSM 45474</strain>
    </source>
</reference>
<accession>A0A521CZK4</accession>
<dbReference type="PROSITE" id="PS51737">
    <property type="entry name" value="RECOMBINASE_DNA_BIND"/>
    <property type="match status" value="1"/>
</dbReference>
<evidence type="ECO:0000259" key="1">
    <source>
        <dbReference type="PROSITE" id="PS51736"/>
    </source>
</evidence>
<gene>
    <name evidence="3" type="ORF">SAMN06264849_1052</name>
</gene>
<dbReference type="Gene3D" id="3.90.1750.20">
    <property type="entry name" value="Putative Large Serine Recombinase, Chain B, Domain 2"/>
    <property type="match status" value="1"/>
</dbReference>
<dbReference type="InterPro" id="IPR006119">
    <property type="entry name" value="Resolv_N"/>
</dbReference>
<dbReference type="InterPro" id="IPR036162">
    <property type="entry name" value="Resolvase-like_N_sf"/>
</dbReference>